<dbReference type="Pfam" id="PF00561">
    <property type="entry name" value="Abhydrolase_1"/>
    <property type="match status" value="1"/>
</dbReference>
<dbReference type="InterPro" id="IPR050266">
    <property type="entry name" value="AB_hydrolase_sf"/>
</dbReference>
<sequence>MPILEVDESTLYYTVKGKGIPIIFIHPPVLTSINFIYQLEGLSRYFQVITFDIRGHGRSPFSRKPVTYPLIVEDIKKLMDHLEIKQAFLCGYSAGASILLEFLLSTSKGRALGGIIISGMSEVSDWRLKNRIRLAKNLAKIGALPTLARSVSKSNSNTKELFDKMFLEAKKGDVRNILQYYDFCLNYNISDQLENIPMPISLIYGGKDKTFYHYAQQLHTKLPQNEISFVEGIKHQVPTKAASKLNQVIYQFIQNLPENRGE</sequence>
<dbReference type="AlphaFoldDB" id="A0A561DXJ6"/>
<evidence type="ECO:0000313" key="3">
    <source>
        <dbReference type="EMBL" id="TWE08081.1"/>
    </source>
</evidence>
<organism evidence="3 4">
    <name type="scientific">Neobacillus bataviensis</name>
    <dbReference type="NCBI Taxonomy" id="220685"/>
    <lineage>
        <taxon>Bacteria</taxon>
        <taxon>Bacillati</taxon>
        <taxon>Bacillota</taxon>
        <taxon>Bacilli</taxon>
        <taxon>Bacillales</taxon>
        <taxon>Bacillaceae</taxon>
        <taxon>Neobacillus</taxon>
    </lineage>
</organism>
<gene>
    <name evidence="3" type="ORF">FB550_10195</name>
</gene>
<dbReference type="PANTHER" id="PTHR43798:SF31">
    <property type="entry name" value="AB HYDROLASE SUPERFAMILY PROTEIN YCLE"/>
    <property type="match status" value="1"/>
</dbReference>
<protein>
    <submittedName>
        <fullName evidence="3">Pimeloyl-ACP methyl ester carboxylesterase</fullName>
    </submittedName>
</protein>
<proteinExistence type="predicted"/>
<dbReference type="Gene3D" id="3.40.50.1820">
    <property type="entry name" value="alpha/beta hydrolase"/>
    <property type="match status" value="1"/>
</dbReference>
<evidence type="ECO:0000256" key="1">
    <source>
        <dbReference type="ARBA" id="ARBA00022801"/>
    </source>
</evidence>
<evidence type="ECO:0000313" key="4">
    <source>
        <dbReference type="Proteomes" id="UP000319671"/>
    </source>
</evidence>
<evidence type="ECO:0000259" key="2">
    <source>
        <dbReference type="Pfam" id="PF00561"/>
    </source>
</evidence>
<dbReference type="SUPFAM" id="SSF53474">
    <property type="entry name" value="alpha/beta-Hydrolases"/>
    <property type="match status" value="1"/>
</dbReference>
<dbReference type="GO" id="GO:0016787">
    <property type="term" value="F:hydrolase activity"/>
    <property type="evidence" value="ECO:0007669"/>
    <property type="project" value="UniProtKB-KW"/>
</dbReference>
<keyword evidence="1" id="KW-0378">Hydrolase</keyword>
<accession>A0A561DXJ6</accession>
<dbReference type="InterPro" id="IPR000073">
    <property type="entry name" value="AB_hydrolase_1"/>
</dbReference>
<dbReference type="InterPro" id="IPR029058">
    <property type="entry name" value="AB_hydrolase_fold"/>
</dbReference>
<dbReference type="GO" id="GO:0016020">
    <property type="term" value="C:membrane"/>
    <property type="evidence" value="ECO:0007669"/>
    <property type="project" value="TreeGrafter"/>
</dbReference>
<comment type="caution">
    <text evidence="3">The sequence shown here is derived from an EMBL/GenBank/DDBJ whole genome shotgun (WGS) entry which is preliminary data.</text>
</comment>
<dbReference type="EMBL" id="VIVN01000001">
    <property type="protein sequence ID" value="TWE08081.1"/>
    <property type="molecule type" value="Genomic_DNA"/>
</dbReference>
<feature type="domain" description="AB hydrolase-1" evidence="2">
    <location>
        <begin position="21"/>
        <end position="136"/>
    </location>
</feature>
<dbReference type="Proteomes" id="UP000319671">
    <property type="component" value="Unassembled WGS sequence"/>
</dbReference>
<dbReference type="RefSeq" id="WP_144561833.1">
    <property type="nucleotide sequence ID" value="NZ_VIVN01000001.1"/>
</dbReference>
<keyword evidence="4" id="KW-1185">Reference proteome</keyword>
<dbReference type="PANTHER" id="PTHR43798">
    <property type="entry name" value="MONOACYLGLYCEROL LIPASE"/>
    <property type="match status" value="1"/>
</dbReference>
<reference evidence="3 4" key="1">
    <citation type="submission" date="2019-06" db="EMBL/GenBank/DDBJ databases">
        <title>Sorghum-associated microbial communities from plants grown in Nebraska, USA.</title>
        <authorList>
            <person name="Schachtman D."/>
        </authorList>
    </citation>
    <scope>NUCLEOTIDE SEQUENCE [LARGE SCALE GENOMIC DNA]</scope>
    <source>
        <strain evidence="3 4">2482</strain>
    </source>
</reference>
<name>A0A561DXJ6_9BACI</name>